<sequence>MTRSIDRFEAIIKNQIKRHSPTLTTSLSHTMSNLITSINEENSVVNAKHEWRSNDADSSFHDSHETSS</sequence>
<organism evidence="2 3">
    <name type="scientific">Clunio marinus</name>
    <dbReference type="NCBI Taxonomy" id="568069"/>
    <lineage>
        <taxon>Eukaryota</taxon>
        <taxon>Metazoa</taxon>
        <taxon>Ecdysozoa</taxon>
        <taxon>Arthropoda</taxon>
        <taxon>Hexapoda</taxon>
        <taxon>Insecta</taxon>
        <taxon>Pterygota</taxon>
        <taxon>Neoptera</taxon>
        <taxon>Endopterygota</taxon>
        <taxon>Diptera</taxon>
        <taxon>Nematocera</taxon>
        <taxon>Chironomoidea</taxon>
        <taxon>Chironomidae</taxon>
        <taxon>Clunio</taxon>
    </lineage>
</organism>
<evidence type="ECO:0000256" key="1">
    <source>
        <dbReference type="SAM" id="MobiDB-lite"/>
    </source>
</evidence>
<evidence type="ECO:0000313" key="3">
    <source>
        <dbReference type="Proteomes" id="UP000183832"/>
    </source>
</evidence>
<accession>A0A1J1HUF0</accession>
<name>A0A1J1HUF0_9DIPT</name>
<dbReference type="AlphaFoldDB" id="A0A1J1HUF0"/>
<reference evidence="2 3" key="1">
    <citation type="submission" date="2015-04" db="EMBL/GenBank/DDBJ databases">
        <authorList>
            <person name="Syromyatnikov M.Y."/>
            <person name="Popov V.N."/>
        </authorList>
    </citation>
    <scope>NUCLEOTIDE SEQUENCE [LARGE SCALE GENOMIC DNA]</scope>
</reference>
<dbReference type="Proteomes" id="UP000183832">
    <property type="component" value="Unassembled WGS sequence"/>
</dbReference>
<gene>
    <name evidence="2" type="ORF">CLUMA_CG003844</name>
</gene>
<keyword evidence="3" id="KW-1185">Reference proteome</keyword>
<evidence type="ECO:0000313" key="2">
    <source>
        <dbReference type="EMBL" id="CRK90126.1"/>
    </source>
</evidence>
<protein>
    <submittedName>
        <fullName evidence="2">CLUMA_CG003844, isoform A</fullName>
    </submittedName>
</protein>
<feature type="region of interest" description="Disordered" evidence="1">
    <location>
        <begin position="49"/>
        <end position="68"/>
    </location>
</feature>
<proteinExistence type="predicted"/>
<dbReference type="EMBL" id="CVRI01000016">
    <property type="protein sequence ID" value="CRK90126.1"/>
    <property type="molecule type" value="Genomic_DNA"/>
</dbReference>